<comment type="caution">
    <text evidence="8">The sequence shown here is derived from an EMBL/GenBank/DDBJ whole genome shotgun (WGS) entry which is preliminary data.</text>
</comment>
<organism evidence="8 9">
    <name type="scientific">Aspergillus niger</name>
    <dbReference type="NCBI Taxonomy" id="5061"/>
    <lineage>
        <taxon>Eukaryota</taxon>
        <taxon>Fungi</taxon>
        <taxon>Dikarya</taxon>
        <taxon>Ascomycota</taxon>
        <taxon>Pezizomycotina</taxon>
        <taxon>Eurotiomycetes</taxon>
        <taxon>Eurotiomycetidae</taxon>
        <taxon>Eurotiales</taxon>
        <taxon>Aspergillaceae</taxon>
        <taxon>Aspergillus</taxon>
        <taxon>Aspergillus subgen. Circumdati</taxon>
    </lineage>
</organism>
<dbReference type="Gene3D" id="3.40.190.80">
    <property type="match status" value="1"/>
</dbReference>
<dbReference type="EC" id="3.1.3.25" evidence="7"/>
<reference evidence="9" key="1">
    <citation type="journal article" date="2016" name="Genome Announc.">
        <title>Draft genome sequence of Aspergillus niger strain An76.</title>
        <authorList>
            <person name="Gong W."/>
            <person name="Cheng Z."/>
            <person name="Zhang H."/>
            <person name="Liu L."/>
            <person name="Gao P."/>
            <person name="Wang L."/>
        </authorList>
    </citation>
    <scope>NUCLEOTIDE SEQUENCE [LARGE SCALE GENOMIC DNA]</scope>
    <source>
        <strain evidence="9">An76</strain>
    </source>
</reference>
<evidence type="ECO:0000256" key="5">
    <source>
        <dbReference type="ARBA" id="ARBA00022842"/>
    </source>
</evidence>
<evidence type="ECO:0000256" key="6">
    <source>
        <dbReference type="PIRSR" id="PIRSR600760-2"/>
    </source>
</evidence>
<feature type="binding site" evidence="6">
    <location>
        <position position="118"/>
    </location>
    <ligand>
        <name>Mg(2+)</name>
        <dbReference type="ChEBI" id="CHEBI:18420"/>
        <label>1</label>
        <note>catalytic</note>
    </ligand>
</feature>
<evidence type="ECO:0000256" key="4">
    <source>
        <dbReference type="ARBA" id="ARBA00022723"/>
    </source>
</evidence>
<dbReference type="CDD" id="cd01639">
    <property type="entry name" value="IMPase"/>
    <property type="match status" value="1"/>
</dbReference>
<dbReference type="VEuPathDB" id="FungiDB:M747DRAFT_296152"/>
<dbReference type="VEuPathDB" id="FungiDB:ASPNIDRAFT2_1116561"/>
<dbReference type="FunFam" id="3.40.190.80:FF:000012">
    <property type="entry name" value="Inositol-1-monophosphatase"/>
    <property type="match status" value="1"/>
</dbReference>
<dbReference type="Proteomes" id="UP000068243">
    <property type="component" value="Unassembled WGS sequence"/>
</dbReference>
<dbReference type="PANTHER" id="PTHR20854:SF4">
    <property type="entry name" value="INOSITOL-1-MONOPHOSPHATASE-RELATED"/>
    <property type="match status" value="1"/>
</dbReference>
<dbReference type="SUPFAM" id="SSF56655">
    <property type="entry name" value="Carbohydrate phosphatase"/>
    <property type="match status" value="1"/>
</dbReference>
<protein>
    <recommendedName>
        <fullName evidence="7">Inositol-1-monophosphatase</fullName>
        <ecNumber evidence="7">3.1.3.25</ecNumber>
    </recommendedName>
</protein>
<feature type="binding site" evidence="6">
    <location>
        <position position="119"/>
    </location>
    <ligand>
        <name>Mg(2+)</name>
        <dbReference type="ChEBI" id="CHEBI:18420"/>
        <label>1</label>
        <note>catalytic</note>
    </ligand>
</feature>
<evidence type="ECO:0000313" key="8">
    <source>
        <dbReference type="EMBL" id="GAQ47330.1"/>
    </source>
</evidence>
<evidence type="ECO:0000256" key="1">
    <source>
        <dbReference type="ARBA" id="ARBA00001033"/>
    </source>
</evidence>
<comment type="pathway">
    <text evidence="7">Polyol metabolism; myo-inositol biosynthesis; myo-inositol from D-glucose 6-phosphate: step 2/2.</text>
</comment>
<feature type="binding site" evidence="6">
    <location>
        <position position="232"/>
    </location>
    <ligand>
        <name>Mg(2+)</name>
        <dbReference type="ChEBI" id="CHEBI:18420"/>
        <label>1</label>
        <note>catalytic</note>
    </ligand>
</feature>
<dbReference type="PANTHER" id="PTHR20854">
    <property type="entry name" value="INOSITOL MONOPHOSPHATASE"/>
    <property type="match status" value="1"/>
</dbReference>
<dbReference type="VEuPathDB" id="FungiDB:An03g03700"/>
<keyword evidence="4 6" id="KW-0479">Metal-binding</keyword>
<dbReference type="GO" id="GO:0008934">
    <property type="term" value="F:inositol monophosphate 1-phosphatase activity"/>
    <property type="evidence" value="ECO:0007669"/>
    <property type="project" value="InterPro"/>
</dbReference>
<accession>A0A117E3M1</accession>
<evidence type="ECO:0000256" key="2">
    <source>
        <dbReference type="ARBA" id="ARBA00001946"/>
    </source>
</evidence>
<gene>
    <name evidence="8" type="ORF">ABL_09991</name>
</gene>
<evidence type="ECO:0000313" key="9">
    <source>
        <dbReference type="Proteomes" id="UP000068243"/>
    </source>
</evidence>
<dbReference type="PRINTS" id="PR00377">
    <property type="entry name" value="IMPHPHTASES"/>
</dbReference>
<dbReference type="Gene3D" id="3.30.540.10">
    <property type="entry name" value="Fructose-1,6-Bisphosphatase, subunit A, domain 1"/>
    <property type="match status" value="1"/>
</dbReference>
<keyword evidence="5 6" id="KW-0460">Magnesium</keyword>
<sequence length="293" mass="32179">MAPKSYQHDGKPIDLDEIHDYLISLAFRAGDIINSALPTDDSTGSKMNSMRFGRADERSSANPILLAADIVTRYDKAVETMISSALMEKYPSYQFHGEETYDPAHPLTDAPTFVVDPIDGVVFNPLTRTLYSAIQGRGSYLNRTTKLPLKGDDIGPLKGLENSLVGIEWGSERTGANWETKVRTFEKLGRAKEDGGAMVRSMRSMGSAALNLCAVAAGTLDIYWEGGCWAWDVCAGWVILTEAGGVMIDGNPGTWEATLDGRKYLAVRACSDENSRLELIKEFWGQIQGSFEY</sequence>
<dbReference type="InterPro" id="IPR000760">
    <property type="entry name" value="Inositol_monophosphatase-like"/>
</dbReference>
<evidence type="ECO:0000256" key="3">
    <source>
        <dbReference type="ARBA" id="ARBA00009759"/>
    </source>
</evidence>
<proteinExistence type="inferred from homology"/>
<dbReference type="GO" id="GO:0046854">
    <property type="term" value="P:phosphatidylinositol phosphate biosynthetic process"/>
    <property type="evidence" value="ECO:0007669"/>
    <property type="project" value="InterPro"/>
</dbReference>
<dbReference type="OMA" id="DKECERV"/>
<comment type="cofactor">
    <cofactor evidence="2 6 7">
        <name>Mg(2+)</name>
        <dbReference type="ChEBI" id="CHEBI:18420"/>
    </cofactor>
</comment>
<dbReference type="OrthoDB" id="10254945at2759"/>
<evidence type="ECO:0000256" key="7">
    <source>
        <dbReference type="RuleBase" id="RU364068"/>
    </source>
</evidence>
<comment type="catalytic activity">
    <reaction evidence="1 7">
        <text>a myo-inositol phosphate + H2O = myo-inositol + phosphate</text>
        <dbReference type="Rhea" id="RHEA:24056"/>
        <dbReference type="ChEBI" id="CHEBI:15377"/>
        <dbReference type="ChEBI" id="CHEBI:17268"/>
        <dbReference type="ChEBI" id="CHEBI:43474"/>
        <dbReference type="ChEBI" id="CHEBI:84139"/>
        <dbReference type="EC" id="3.1.3.25"/>
    </reaction>
</comment>
<dbReference type="PROSITE" id="PS00630">
    <property type="entry name" value="IMP_2"/>
    <property type="match status" value="1"/>
</dbReference>
<feature type="binding site" evidence="6">
    <location>
        <position position="98"/>
    </location>
    <ligand>
        <name>Mg(2+)</name>
        <dbReference type="ChEBI" id="CHEBI:18420"/>
        <label>1</label>
        <note>catalytic</note>
    </ligand>
</feature>
<dbReference type="GO" id="GO:0046872">
    <property type="term" value="F:metal ion binding"/>
    <property type="evidence" value="ECO:0007669"/>
    <property type="project" value="UniProtKB-KW"/>
</dbReference>
<keyword evidence="7" id="KW-0378">Hydrolase</keyword>
<feature type="binding site" evidence="6">
    <location>
        <position position="116"/>
    </location>
    <ligand>
        <name>Mg(2+)</name>
        <dbReference type="ChEBI" id="CHEBI:18420"/>
        <label>1</label>
        <note>catalytic</note>
    </ligand>
</feature>
<dbReference type="GO" id="GO:0006021">
    <property type="term" value="P:inositol biosynthetic process"/>
    <property type="evidence" value="ECO:0007669"/>
    <property type="project" value="UniProtKB-UniPathway"/>
</dbReference>
<dbReference type="Pfam" id="PF00459">
    <property type="entry name" value="Inositol_P"/>
    <property type="match status" value="1"/>
</dbReference>
<dbReference type="UniPathway" id="UPA00823">
    <property type="reaction ID" value="UER00788"/>
</dbReference>
<comment type="similarity">
    <text evidence="3 7">Belongs to the inositol monophosphatase superfamily.</text>
</comment>
<dbReference type="GO" id="GO:0007165">
    <property type="term" value="P:signal transduction"/>
    <property type="evidence" value="ECO:0007669"/>
    <property type="project" value="TreeGrafter"/>
</dbReference>
<dbReference type="VEuPathDB" id="FungiDB:ATCC64974_23470"/>
<dbReference type="InterPro" id="IPR033942">
    <property type="entry name" value="IMPase"/>
</dbReference>
<dbReference type="AlphaFoldDB" id="A0A117E3M1"/>
<dbReference type="EMBL" id="BCMY01000027">
    <property type="protein sequence ID" value="GAQ47330.1"/>
    <property type="molecule type" value="Genomic_DNA"/>
</dbReference>
<name>A0A117E3M1_ASPNG</name>
<dbReference type="InterPro" id="IPR020550">
    <property type="entry name" value="Inositol_monophosphatase_CS"/>
</dbReference>